<feature type="non-terminal residue" evidence="1">
    <location>
        <position position="1"/>
    </location>
</feature>
<organism evidence="1 2">
    <name type="scientific">Taxus chinensis</name>
    <name type="common">Chinese yew</name>
    <name type="synonym">Taxus wallichiana var. chinensis</name>
    <dbReference type="NCBI Taxonomy" id="29808"/>
    <lineage>
        <taxon>Eukaryota</taxon>
        <taxon>Viridiplantae</taxon>
        <taxon>Streptophyta</taxon>
        <taxon>Embryophyta</taxon>
        <taxon>Tracheophyta</taxon>
        <taxon>Spermatophyta</taxon>
        <taxon>Pinopsida</taxon>
        <taxon>Pinidae</taxon>
        <taxon>Conifers II</taxon>
        <taxon>Cupressales</taxon>
        <taxon>Taxaceae</taxon>
        <taxon>Taxus</taxon>
    </lineage>
</organism>
<dbReference type="EMBL" id="JAHRHJ020000003">
    <property type="protein sequence ID" value="KAH9321262.1"/>
    <property type="molecule type" value="Genomic_DNA"/>
</dbReference>
<dbReference type="AlphaFoldDB" id="A0AA38LHL4"/>
<name>A0AA38LHL4_TAXCH</name>
<protein>
    <submittedName>
        <fullName evidence="1">Uncharacterized protein</fullName>
    </submittedName>
</protein>
<evidence type="ECO:0000313" key="2">
    <source>
        <dbReference type="Proteomes" id="UP000824469"/>
    </source>
</evidence>
<sequence>GRKLFSVAFVSCAVYSGDRGAVFDILVVYDVRICSGGVDGTGESVHNGLSASVAGDGALAFCGGEAHDSSAS</sequence>
<feature type="non-terminal residue" evidence="1">
    <location>
        <position position="72"/>
    </location>
</feature>
<gene>
    <name evidence="1" type="ORF">KI387_015901</name>
</gene>
<keyword evidence="2" id="KW-1185">Reference proteome</keyword>
<dbReference type="Proteomes" id="UP000824469">
    <property type="component" value="Unassembled WGS sequence"/>
</dbReference>
<accession>A0AA38LHL4</accession>
<comment type="caution">
    <text evidence="1">The sequence shown here is derived from an EMBL/GenBank/DDBJ whole genome shotgun (WGS) entry which is preliminary data.</text>
</comment>
<reference evidence="1 2" key="1">
    <citation type="journal article" date="2021" name="Nat. Plants">
        <title>The Taxus genome provides insights into paclitaxel biosynthesis.</title>
        <authorList>
            <person name="Xiong X."/>
            <person name="Gou J."/>
            <person name="Liao Q."/>
            <person name="Li Y."/>
            <person name="Zhou Q."/>
            <person name="Bi G."/>
            <person name="Li C."/>
            <person name="Du R."/>
            <person name="Wang X."/>
            <person name="Sun T."/>
            <person name="Guo L."/>
            <person name="Liang H."/>
            <person name="Lu P."/>
            <person name="Wu Y."/>
            <person name="Zhang Z."/>
            <person name="Ro D.K."/>
            <person name="Shang Y."/>
            <person name="Huang S."/>
            <person name="Yan J."/>
        </authorList>
    </citation>
    <scope>NUCLEOTIDE SEQUENCE [LARGE SCALE GENOMIC DNA]</scope>
    <source>
        <strain evidence="1">Ta-2019</strain>
    </source>
</reference>
<evidence type="ECO:0000313" key="1">
    <source>
        <dbReference type="EMBL" id="KAH9321262.1"/>
    </source>
</evidence>
<proteinExistence type="predicted"/>